<comment type="caution">
    <text evidence="2">The sequence shown here is derived from an EMBL/GenBank/DDBJ whole genome shotgun (WGS) entry which is preliminary data.</text>
</comment>
<dbReference type="Proteomes" id="UP000245938">
    <property type="component" value="Unassembled WGS sequence"/>
</dbReference>
<keyword evidence="3" id="KW-1185">Reference proteome</keyword>
<feature type="transmembrane region" description="Helical" evidence="1">
    <location>
        <begin position="91"/>
        <end position="112"/>
    </location>
</feature>
<name>A0A2U3ANQ6_9BACL</name>
<keyword evidence="1" id="KW-0812">Transmembrane</keyword>
<evidence type="ECO:0000256" key="1">
    <source>
        <dbReference type="SAM" id="Phobius"/>
    </source>
</evidence>
<dbReference type="EMBL" id="QFVR01000004">
    <property type="protein sequence ID" value="PWI26146.1"/>
    <property type="molecule type" value="Genomic_DNA"/>
</dbReference>
<feature type="transmembrane region" description="Helical" evidence="1">
    <location>
        <begin position="148"/>
        <end position="169"/>
    </location>
</feature>
<evidence type="ECO:0008006" key="4">
    <source>
        <dbReference type="Google" id="ProtNLM"/>
    </source>
</evidence>
<reference evidence="2 3" key="1">
    <citation type="submission" date="2018-05" db="EMBL/GenBank/DDBJ databases">
        <title>Kurthia sibirica genome sequence.</title>
        <authorList>
            <person name="Maclea K.S."/>
            <person name="Goen A.E."/>
        </authorList>
    </citation>
    <scope>NUCLEOTIDE SEQUENCE [LARGE SCALE GENOMIC DNA]</scope>
    <source>
        <strain evidence="2 3">ATCC 49154</strain>
    </source>
</reference>
<proteinExistence type="predicted"/>
<dbReference type="Pfam" id="PF22564">
    <property type="entry name" value="HAAS"/>
    <property type="match status" value="1"/>
</dbReference>
<accession>A0A2U3ANQ6</accession>
<keyword evidence="1" id="KW-1133">Transmembrane helix</keyword>
<dbReference type="AlphaFoldDB" id="A0A2U3ANQ6"/>
<feature type="transmembrane region" description="Helical" evidence="1">
    <location>
        <begin position="119"/>
        <end position="142"/>
    </location>
</feature>
<sequence>MNSFRKEQIVNKLEYLSELGAKLRTLPRSELNKVLSYYSEIIDDRMEDGMSEVHAVCGLGDIDEIAQEAILEATPFSNLIIPSRSLSTVDILLLVMSTPLIIALFTLILVFYAGIWLSIIGLFLLDLSFILVGITGIIASIVDFSENSAIQILMFIVSLIAIGIGIFAYSPIKVLSQKIVGLTTWFMRKIKLRLFRKRV</sequence>
<gene>
    <name evidence="2" type="ORF">DEX24_04265</name>
</gene>
<dbReference type="OrthoDB" id="9804829at2"/>
<protein>
    <recommendedName>
        <fullName evidence="4">DUF1700 domain-containing protein</fullName>
    </recommendedName>
</protein>
<keyword evidence="1" id="KW-0472">Membrane</keyword>
<evidence type="ECO:0000313" key="2">
    <source>
        <dbReference type="EMBL" id="PWI26146.1"/>
    </source>
</evidence>
<organism evidence="2 3">
    <name type="scientific">Kurthia sibirica</name>
    <dbReference type="NCBI Taxonomy" id="202750"/>
    <lineage>
        <taxon>Bacteria</taxon>
        <taxon>Bacillati</taxon>
        <taxon>Bacillota</taxon>
        <taxon>Bacilli</taxon>
        <taxon>Bacillales</taxon>
        <taxon>Caryophanaceae</taxon>
        <taxon>Kurthia</taxon>
    </lineage>
</organism>
<evidence type="ECO:0000313" key="3">
    <source>
        <dbReference type="Proteomes" id="UP000245938"/>
    </source>
</evidence>